<evidence type="ECO:0000313" key="3">
    <source>
        <dbReference type="Proteomes" id="UP000255467"/>
    </source>
</evidence>
<keyword evidence="3" id="KW-1185">Reference proteome</keyword>
<organism evidence="2 3">
    <name type="scientific">Nocardia otitidiscaviarum</name>
    <dbReference type="NCBI Taxonomy" id="1823"/>
    <lineage>
        <taxon>Bacteria</taxon>
        <taxon>Bacillati</taxon>
        <taxon>Actinomycetota</taxon>
        <taxon>Actinomycetes</taxon>
        <taxon>Mycobacteriales</taxon>
        <taxon>Nocardiaceae</taxon>
        <taxon>Nocardia</taxon>
    </lineage>
</organism>
<protein>
    <recommendedName>
        <fullName evidence="5">Ig-like domain repeat protein</fullName>
    </recommendedName>
</protein>
<reference evidence="2 3" key="1">
    <citation type="submission" date="2018-06" db="EMBL/GenBank/DDBJ databases">
        <authorList>
            <consortium name="Pathogen Informatics"/>
            <person name="Doyle S."/>
        </authorList>
    </citation>
    <scope>NUCLEOTIDE SEQUENCE [LARGE SCALE GENOMIC DNA]</scope>
    <source>
        <strain evidence="2 3">NCTC1934</strain>
    </source>
</reference>
<dbReference type="KEGG" id="nod:FOH10_09285"/>
<proteinExistence type="predicted"/>
<gene>
    <name evidence="1" type="ORF">FOH10_09285</name>
    <name evidence="2" type="ORF">NCTC1934_05597</name>
</gene>
<dbReference type="STRING" id="1406858.GCA_000710895_03584"/>
<dbReference type="Proteomes" id="UP000255467">
    <property type="component" value="Unassembled WGS sequence"/>
</dbReference>
<evidence type="ECO:0000313" key="1">
    <source>
        <dbReference type="EMBL" id="QDP78902.1"/>
    </source>
</evidence>
<evidence type="ECO:0000313" key="4">
    <source>
        <dbReference type="Proteomes" id="UP000317039"/>
    </source>
</evidence>
<dbReference type="GeneID" id="80332586"/>
<dbReference type="OrthoDB" id="4558227at2"/>
<evidence type="ECO:0000313" key="2">
    <source>
        <dbReference type="EMBL" id="SUD48266.1"/>
    </source>
</evidence>
<dbReference type="RefSeq" id="WP_029928996.1">
    <property type="nucleotide sequence ID" value="NZ_CP041695.1"/>
</dbReference>
<reference evidence="1 4" key="2">
    <citation type="submission" date="2019-07" db="EMBL/GenBank/DDBJ databases">
        <title>Complete Genome Sequence and Methylome Analysis of Nocardia otitidis-caviarum NEB252.</title>
        <authorList>
            <person name="Fomenkov A."/>
            <person name="Anton B.P."/>
            <person name="Vincze T."/>
            <person name="Roberts R.J."/>
        </authorList>
    </citation>
    <scope>NUCLEOTIDE SEQUENCE [LARGE SCALE GENOMIC DNA]</scope>
    <source>
        <strain evidence="1 4">NEB252</strain>
    </source>
</reference>
<accession>A0A379JIR2</accession>
<dbReference type="AlphaFoldDB" id="A0A379JIR2"/>
<evidence type="ECO:0008006" key="5">
    <source>
        <dbReference type="Google" id="ProtNLM"/>
    </source>
</evidence>
<sequence length="146" mass="14626">MNAQGTRARRVGMGLTTFGAVAATIVLAAPQAGAWVGNLEVSGKDHKVGCTYTLTASVEVDRLSSVKFSDNGKEIPGSPVSPSLLSNKVSIKWTPQTAGSHRLEARQILISDSITVQVAESSGGSGSASGSACGGGLGGLLPSLSG</sequence>
<name>A0A379JIR2_9NOCA</name>
<dbReference type="Proteomes" id="UP000317039">
    <property type="component" value="Chromosome"/>
</dbReference>
<dbReference type="EMBL" id="UGRY01000004">
    <property type="protein sequence ID" value="SUD48266.1"/>
    <property type="molecule type" value="Genomic_DNA"/>
</dbReference>
<dbReference type="EMBL" id="CP041695">
    <property type="protein sequence ID" value="QDP78902.1"/>
    <property type="molecule type" value="Genomic_DNA"/>
</dbReference>